<dbReference type="InterPro" id="IPR011042">
    <property type="entry name" value="6-blade_b-propeller_TolB-like"/>
</dbReference>
<dbReference type="EMBL" id="JAENHP010000003">
    <property type="protein sequence ID" value="MBM2616609.1"/>
    <property type="molecule type" value="Genomic_DNA"/>
</dbReference>
<dbReference type="PRINTS" id="PR00301">
    <property type="entry name" value="HEATSHOCK70"/>
</dbReference>
<dbReference type="InterPro" id="IPR011659">
    <property type="entry name" value="WD40"/>
</dbReference>
<evidence type="ECO:0000256" key="1">
    <source>
        <dbReference type="ARBA" id="ARBA00007381"/>
    </source>
</evidence>
<feature type="region of interest" description="Disordered" evidence="6">
    <location>
        <begin position="368"/>
        <end position="439"/>
    </location>
</feature>
<dbReference type="PANTHER" id="PTHR45639">
    <property type="entry name" value="HSC70CB, ISOFORM G-RELATED"/>
    <property type="match status" value="1"/>
</dbReference>
<keyword evidence="5" id="KW-0143">Chaperone</keyword>
<dbReference type="InterPro" id="IPR018181">
    <property type="entry name" value="Heat_shock_70_CS"/>
</dbReference>
<feature type="region of interest" description="Disordered" evidence="6">
    <location>
        <begin position="451"/>
        <end position="530"/>
    </location>
</feature>
<dbReference type="RefSeq" id="WP_203376510.1">
    <property type="nucleotide sequence ID" value="NZ_JAENHP010000003.1"/>
</dbReference>
<evidence type="ECO:0000313" key="8">
    <source>
        <dbReference type="EMBL" id="MBM2616609.1"/>
    </source>
</evidence>
<dbReference type="Gene3D" id="3.30.420.40">
    <property type="match status" value="2"/>
</dbReference>
<comment type="similarity">
    <text evidence="1">Belongs to the heat shock protein 70 family.</text>
</comment>
<dbReference type="Gene3D" id="2.120.10.30">
    <property type="entry name" value="TolB, C-terminal domain"/>
    <property type="match status" value="1"/>
</dbReference>
<keyword evidence="7" id="KW-1133">Transmembrane helix</keyword>
<keyword evidence="9" id="KW-1185">Reference proteome</keyword>
<accession>A0ABS2ABD9</accession>
<protein>
    <submittedName>
        <fullName evidence="8">Hsp70 family protein</fullName>
    </submittedName>
</protein>
<evidence type="ECO:0000256" key="4">
    <source>
        <dbReference type="ARBA" id="ARBA00023016"/>
    </source>
</evidence>
<feature type="compositionally biased region" description="Pro residues" evidence="6">
    <location>
        <begin position="691"/>
        <end position="704"/>
    </location>
</feature>
<dbReference type="Gene3D" id="2.120.10.60">
    <property type="entry name" value="Tricorn protease N-terminal domain"/>
    <property type="match status" value="1"/>
</dbReference>
<dbReference type="Pfam" id="PF00012">
    <property type="entry name" value="HSP70"/>
    <property type="match status" value="2"/>
</dbReference>
<keyword evidence="7" id="KW-0812">Transmembrane</keyword>
<dbReference type="Pfam" id="PF07676">
    <property type="entry name" value="PD40"/>
    <property type="match status" value="2"/>
</dbReference>
<keyword evidence="3" id="KW-0067">ATP-binding</keyword>
<sequence length="979" mass="101919">MERTYGLGIDLGTTQTAAAVCDQGGQASVVRLGGRRAEIPSLVFVRADGGLLIGDAAERRGLAEPSRLAREFKRRIGDPVPILVGGTPFSAHALTGRLLRHVLDEVTRQREAPPSSITLTHPANWGPYKREQFEQAVRLADAENVTFRTEPEAAALHHATARRIASGETVMVYDLGGGTFDVALLRRDGDGFTLLGEPEGIEQLGGADFDEAVFAHVVGALGDAALELDADDPEVVAALARLRRDCVEAKEALSFDTEAEIPVALPGLHTRVRLNRSELESMIAPALEDTVTATRRALRSAGLDAGQVSAVLLAGGSSRIPIVGQLLGEEFGRPVIADPHPEHSIALGAALATGGLFPMPAPTSPFPVTPVAPVAPSPAEQATPPYGQQPSTPYGEQPTTPYAEQPDSGDAGQPPLNPTRVMPTQPFPAPPQRAGANGPVAFQRGAASIPGANLSSEPLAHTTAFPTDPASEPLARTAFDASPVAPHDAATPYGGGQVPPVYDNPGAPPGGGLAGAPPSSRSAGAPPYGGGAEAAYGGDAGAPPYSGSVGAPPSGGDAGTPPYSGSVGTPPGGGDAGALPYSGGAGAPPYGGNQAPPPNGGDAGRPPYGSGPGVPPGPYGVEPRTPAVWGGREPYGKGKPTDLEPPRPRRTGRRLALASGLAVVLVVGGVVGVVAYNNREKGGGQTASGPSVPPTSASPPPPYPTDAAILVRVDTGAADSANRVSKVVSFTPGTGTERTELAGTEPGDLLPRWSHRRDRIAITHANADNTNDIVIVNKDGSDRRTLVTGVANSRATWSGDDTRIAYMKKVGKYNQIFRIAVEGGEPEQITFSEADKDDPFWTIDSKAIVYWVWRAKQKLIYVINAVKLEEPGRRITEPKHGPAVDPALSPDDSFILFTRESPDGNSDIWIIDKLAKTAPRRLTTSPEREMDPTWSPDGKWFAFTRGSYDKPQIVIMKPDGTGETVLTAPGAREGHPCWF</sequence>
<proteinExistence type="inferred from homology"/>
<dbReference type="SUPFAM" id="SSF82171">
    <property type="entry name" value="DPP6 N-terminal domain-like"/>
    <property type="match status" value="1"/>
</dbReference>
<evidence type="ECO:0000256" key="6">
    <source>
        <dbReference type="SAM" id="MobiDB-lite"/>
    </source>
</evidence>
<gene>
    <name evidence="8" type="ORF">JIG36_13675</name>
</gene>
<organism evidence="8 9">
    <name type="scientific">Paractinoplanes ovalisporus</name>
    <dbReference type="NCBI Taxonomy" id="2810368"/>
    <lineage>
        <taxon>Bacteria</taxon>
        <taxon>Bacillati</taxon>
        <taxon>Actinomycetota</taxon>
        <taxon>Actinomycetes</taxon>
        <taxon>Micromonosporales</taxon>
        <taxon>Micromonosporaceae</taxon>
        <taxon>Paractinoplanes</taxon>
    </lineage>
</organism>
<dbReference type="InterPro" id="IPR013126">
    <property type="entry name" value="Hsp_70_fam"/>
</dbReference>
<reference evidence="8 9" key="1">
    <citation type="submission" date="2021-01" db="EMBL/GenBank/DDBJ databases">
        <title>Actinoplanes sp. nov. LDG1-06 isolated from lichen.</title>
        <authorList>
            <person name="Saeng-In P."/>
            <person name="Phongsopitanun W."/>
            <person name="Kanchanasin P."/>
            <person name="Yuki M."/>
            <person name="Kudo T."/>
            <person name="Ohkuma M."/>
            <person name="Tanasupawat S."/>
        </authorList>
    </citation>
    <scope>NUCLEOTIDE SEQUENCE [LARGE SCALE GENOMIC DNA]</scope>
    <source>
        <strain evidence="8 9">LDG1-06</strain>
    </source>
</reference>
<evidence type="ECO:0000256" key="5">
    <source>
        <dbReference type="ARBA" id="ARBA00023186"/>
    </source>
</evidence>
<feature type="compositionally biased region" description="Polar residues" evidence="6">
    <location>
        <begin position="386"/>
        <end position="402"/>
    </location>
</feature>
<dbReference type="PROSITE" id="PS01036">
    <property type="entry name" value="HSP70_3"/>
    <property type="match status" value="1"/>
</dbReference>
<feature type="compositionally biased region" description="Low complexity" evidence="6">
    <location>
        <begin position="577"/>
        <end position="594"/>
    </location>
</feature>
<keyword evidence="7" id="KW-0472">Membrane</keyword>
<name>A0ABS2ABD9_9ACTN</name>
<evidence type="ECO:0000256" key="7">
    <source>
        <dbReference type="SAM" id="Phobius"/>
    </source>
</evidence>
<evidence type="ECO:0000313" key="9">
    <source>
        <dbReference type="Proteomes" id="UP000632138"/>
    </source>
</evidence>
<evidence type="ECO:0000256" key="3">
    <source>
        <dbReference type="ARBA" id="ARBA00022840"/>
    </source>
</evidence>
<feature type="transmembrane region" description="Helical" evidence="7">
    <location>
        <begin position="655"/>
        <end position="676"/>
    </location>
</feature>
<keyword evidence="4" id="KW-0346">Stress response</keyword>
<keyword evidence="2" id="KW-0547">Nucleotide-binding</keyword>
<comment type="caution">
    <text evidence="8">The sequence shown here is derived from an EMBL/GenBank/DDBJ whole genome shotgun (WGS) entry which is preliminary data.</text>
</comment>
<feature type="compositionally biased region" description="Low complexity" evidence="6">
    <location>
        <begin position="515"/>
        <end position="526"/>
    </location>
</feature>
<dbReference type="PANTHER" id="PTHR45639:SF34">
    <property type="entry name" value="CHAPERONE PROTEIN DNAK"/>
    <property type="match status" value="1"/>
</dbReference>
<evidence type="ECO:0000256" key="2">
    <source>
        <dbReference type="ARBA" id="ARBA00022741"/>
    </source>
</evidence>
<feature type="region of interest" description="Disordered" evidence="6">
    <location>
        <begin position="543"/>
        <end position="651"/>
    </location>
</feature>
<dbReference type="SUPFAM" id="SSF53067">
    <property type="entry name" value="Actin-like ATPase domain"/>
    <property type="match status" value="2"/>
</dbReference>
<dbReference type="Gene3D" id="3.90.640.10">
    <property type="entry name" value="Actin, Chain A, domain 4"/>
    <property type="match status" value="1"/>
</dbReference>
<feature type="region of interest" description="Disordered" evidence="6">
    <location>
        <begin position="679"/>
        <end position="704"/>
    </location>
</feature>
<feature type="compositionally biased region" description="Basic and acidic residues" evidence="6">
    <location>
        <begin position="634"/>
        <end position="647"/>
    </location>
</feature>
<dbReference type="Proteomes" id="UP000632138">
    <property type="component" value="Unassembled WGS sequence"/>
</dbReference>
<dbReference type="InterPro" id="IPR043129">
    <property type="entry name" value="ATPase_NBD"/>
</dbReference>